<accession>A0A2A2LN67</accession>
<dbReference type="Proteomes" id="UP000218231">
    <property type="component" value="Unassembled WGS sequence"/>
</dbReference>
<gene>
    <name evidence="1" type="ORF">WR25_18623</name>
</gene>
<reference evidence="1 2" key="1">
    <citation type="journal article" date="2017" name="Curr. Biol.">
        <title>Genome architecture and evolution of a unichromosomal asexual nematode.</title>
        <authorList>
            <person name="Fradin H."/>
            <person name="Zegar C."/>
            <person name="Gutwein M."/>
            <person name="Lucas J."/>
            <person name="Kovtun M."/>
            <person name="Corcoran D."/>
            <person name="Baugh L.R."/>
            <person name="Kiontke K."/>
            <person name="Gunsalus K."/>
            <person name="Fitch D.H."/>
            <person name="Piano F."/>
        </authorList>
    </citation>
    <scope>NUCLEOTIDE SEQUENCE [LARGE SCALE GENOMIC DNA]</scope>
    <source>
        <strain evidence="1">PF1309</strain>
    </source>
</reference>
<protein>
    <submittedName>
        <fullName evidence="1">Uncharacterized protein</fullName>
    </submittedName>
</protein>
<keyword evidence="2" id="KW-1185">Reference proteome</keyword>
<organism evidence="1 2">
    <name type="scientific">Diploscapter pachys</name>
    <dbReference type="NCBI Taxonomy" id="2018661"/>
    <lineage>
        <taxon>Eukaryota</taxon>
        <taxon>Metazoa</taxon>
        <taxon>Ecdysozoa</taxon>
        <taxon>Nematoda</taxon>
        <taxon>Chromadorea</taxon>
        <taxon>Rhabditida</taxon>
        <taxon>Rhabditina</taxon>
        <taxon>Rhabditomorpha</taxon>
        <taxon>Rhabditoidea</taxon>
        <taxon>Rhabditidae</taxon>
        <taxon>Diploscapter</taxon>
    </lineage>
</organism>
<proteinExistence type="predicted"/>
<evidence type="ECO:0000313" key="1">
    <source>
        <dbReference type="EMBL" id="PAV87495.1"/>
    </source>
</evidence>
<sequence length="154" mass="16945">MTCAAASESVDDEGRQQAAPISELEKLHPICCTSSEVRVDGSSCINDQLNTGASKFHHSVTTDLTYRGFKCWHQYNSEQKLVDFLWKVEICPLNSPIVEANNCDPCDCACGISHCPNGIAPIKVMHRQPSESCACDCTCTFKCLINTPTVRLLF</sequence>
<dbReference type="STRING" id="2018661.A0A2A2LN67"/>
<comment type="caution">
    <text evidence="1">The sequence shown here is derived from an EMBL/GenBank/DDBJ whole genome shotgun (WGS) entry which is preliminary data.</text>
</comment>
<dbReference type="OrthoDB" id="5783032at2759"/>
<dbReference type="EMBL" id="LIAE01006566">
    <property type="protein sequence ID" value="PAV87495.1"/>
    <property type="molecule type" value="Genomic_DNA"/>
</dbReference>
<evidence type="ECO:0000313" key="2">
    <source>
        <dbReference type="Proteomes" id="UP000218231"/>
    </source>
</evidence>
<name>A0A2A2LN67_9BILA</name>
<dbReference type="AlphaFoldDB" id="A0A2A2LN67"/>